<evidence type="ECO:0008006" key="3">
    <source>
        <dbReference type="Google" id="ProtNLM"/>
    </source>
</evidence>
<organism evidence="2">
    <name type="scientific">Lotharella oceanica</name>
    <dbReference type="NCBI Taxonomy" id="641309"/>
    <lineage>
        <taxon>Eukaryota</taxon>
        <taxon>Sar</taxon>
        <taxon>Rhizaria</taxon>
        <taxon>Cercozoa</taxon>
        <taxon>Chlorarachniophyceae</taxon>
        <taxon>Lotharella</taxon>
    </lineage>
</organism>
<name>A0A7S2TS67_9EUKA</name>
<dbReference type="SUPFAM" id="SSF54236">
    <property type="entry name" value="Ubiquitin-like"/>
    <property type="match status" value="1"/>
</dbReference>
<protein>
    <recommendedName>
        <fullName evidence="3">UBX domain-containing protein</fullName>
    </recommendedName>
</protein>
<dbReference type="EMBL" id="HBHP01016312">
    <property type="protein sequence ID" value="CAD9764314.1"/>
    <property type="molecule type" value="Transcribed_RNA"/>
</dbReference>
<dbReference type="GO" id="GO:0005634">
    <property type="term" value="C:nucleus"/>
    <property type="evidence" value="ECO:0007669"/>
    <property type="project" value="TreeGrafter"/>
</dbReference>
<dbReference type="AlphaFoldDB" id="A0A7S2TS67"/>
<dbReference type="InterPro" id="IPR029071">
    <property type="entry name" value="Ubiquitin-like_domsf"/>
</dbReference>
<sequence>MDYLAFLGFEEGKDQGFLVLPEGKEMDIKTSRALSILTRVFKEVEPEVPLFGDSQRALKVYDAEAVDERSFAVLPQAKVLTDAQLVAASMRESKLRKALEGKTLEKEQFKRRYEKTIIRILVRSESVILQGYFSPKERILQLFQMLSKVVDERTLEGGFALRLPPARDIKLESDGLKTIEELKLVPSAMLHLLGTSKTKHTGLKKEILEKKQALVAEVLPKAVNEDEIQRKIDELLGIKKKPKGNSLLAAAAKKKKKTKKVPKWMQLQQEHGLGDDA</sequence>
<feature type="region of interest" description="Disordered" evidence="1">
    <location>
        <begin position="255"/>
        <end position="277"/>
    </location>
</feature>
<dbReference type="PANTHER" id="PTHR46467:SF1">
    <property type="entry name" value="TETHER CONTAINING UBX DOMAIN FOR GLUT4"/>
    <property type="match status" value="1"/>
</dbReference>
<evidence type="ECO:0000313" key="2">
    <source>
        <dbReference type="EMBL" id="CAD9764314.1"/>
    </source>
</evidence>
<dbReference type="GO" id="GO:0005737">
    <property type="term" value="C:cytoplasm"/>
    <property type="evidence" value="ECO:0007669"/>
    <property type="project" value="TreeGrafter"/>
</dbReference>
<dbReference type="GO" id="GO:0006886">
    <property type="term" value="P:intracellular protein transport"/>
    <property type="evidence" value="ECO:0007669"/>
    <property type="project" value="TreeGrafter"/>
</dbReference>
<dbReference type="GO" id="GO:0012506">
    <property type="term" value="C:vesicle membrane"/>
    <property type="evidence" value="ECO:0007669"/>
    <property type="project" value="TreeGrafter"/>
</dbReference>
<evidence type="ECO:0000256" key="1">
    <source>
        <dbReference type="SAM" id="MobiDB-lite"/>
    </source>
</evidence>
<accession>A0A7S2TS67</accession>
<dbReference type="PANTHER" id="PTHR46467">
    <property type="entry name" value="TETHER CONTAINING UBX DOMAIN FOR GLUT4"/>
    <property type="match status" value="1"/>
</dbReference>
<proteinExistence type="predicted"/>
<reference evidence="2" key="1">
    <citation type="submission" date="2021-01" db="EMBL/GenBank/DDBJ databases">
        <authorList>
            <person name="Corre E."/>
            <person name="Pelletier E."/>
            <person name="Niang G."/>
            <person name="Scheremetjew M."/>
            <person name="Finn R."/>
            <person name="Kale V."/>
            <person name="Holt S."/>
            <person name="Cochrane G."/>
            <person name="Meng A."/>
            <person name="Brown T."/>
            <person name="Cohen L."/>
        </authorList>
    </citation>
    <scope>NUCLEOTIDE SEQUENCE</scope>
    <source>
        <strain evidence="2">CCMP622</strain>
    </source>
</reference>
<gene>
    <name evidence="2" type="ORF">LSP00402_LOCUS10095</name>
</gene>